<dbReference type="RefSeq" id="WP_171227435.1">
    <property type="nucleotide sequence ID" value="NZ_CP053085.1"/>
</dbReference>
<proteinExistence type="predicted"/>
<evidence type="ECO:0000256" key="1">
    <source>
        <dbReference type="SAM" id="Phobius"/>
    </source>
</evidence>
<reference evidence="2 3" key="1">
    <citation type="submission" date="2020-05" db="EMBL/GenBank/DDBJ databases">
        <title>Complete genome sequence of Gemmatimonas greenlandica TET16.</title>
        <authorList>
            <person name="Zeng Y."/>
        </authorList>
    </citation>
    <scope>NUCLEOTIDE SEQUENCE [LARGE SCALE GENOMIC DNA]</scope>
    <source>
        <strain evidence="2 3">TET16</strain>
    </source>
</reference>
<feature type="transmembrane region" description="Helical" evidence="1">
    <location>
        <begin position="152"/>
        <end position="172"/>
    </location>
</feature>
<dbReference type="AlphaFoldDB" id="A0A6M4IV01"/>
<sequence length="529" mass="57609">MSIARQALHLLRFDVLRMRWWIALYMVALLSSVLTGLQYKINSGAAGMLPYLVVVIAMLATIMLVNADSPLRMEAFSRGHAVSPMAILMAKLVSVIGLFVLMPLAVVMIALLSNGIAVGVVAQFVKSSFEAWSIWIAIVALIAVVTRDLKGAALLFVGGMLTTALFAGYLNLPFDENVWVRSNLKSAFTVFSVVLVLAVFYRRISGKRVVVLAGLLAFMAMYAAMRGAVRHGSTGQLPAPVGQVPLEVTKVDLLGAERQDSIPAFNAKLERSALTRYSLRSVSLSAFFVNGDSMNVSLQGEIAVAGSRPIKTPASHVMMSSDGTEISNVRSGNLAVNVEHQVMQSFVTVDARGARTIRWRPQDPSVRIHRLQSEPIQSIRIDAELIRHRSVTLASAPFRDGVVFNDGVRRLSIKRRLPAASDSYDATWTSLTLSDTLSGEDVYWNAQSLSSDDLFSFMLEDASNKTSTVFQLRSQGRSTQSVMLPGIELAEFKFSLDGPPPTAGIPATIRMVKWTPDGFANASGTKRIR</sequence>
<keyword evidence="3" id="KW-1185">Reference proteome</keyword>
<name>A0A6M4IV01_9BACT</name>
<feature type="transmembrane region" description="Helical" evidence="1">
    <location>
        <begin position="209"/>
        <end position="229"/>
    </location>
</feature>
<organism evidence="2 3">
    <name type="scientific">Gemmatimonas groenlandica</name>
    <dbReference type="NCBI Taxonomy" id="2732249"/>
    <lineage>
        <taxon>Bacteria</taxon>
        <taxon>Pseudomonadati</taxon>
        <taxon>Gemmatimonadota</taxon>
        <taxon>Gemmatimonadia</taxon>
        <taxon>Gemmatimonadales</taxon>
        <taxon>Gemmatimonadaceae</taxon>
        <taxon>Gemmatimonas</taxon>
    </lineage>
</organism>
<keyword evidence="1" id="KW-0472">Membrane</keyword>
<dbReference type="EMBL" id="CP053085">
    <property type="protein sequence ID" value="QJR37998.1"/>
    <property type="molecule type" value="Genomic_DNA"/>
</dbReference>
<accession>A0A6M4IV01</accession>
<feature type="transmembrane region" description="Helical" evidence="1">
    <location>
        <begin position="20"/>
        <end position="39"/>
    </location>
</feature>
<feature type="transmembrane region" description="Helical" evidence="1">
    <location>
        <begin position="88"/>
        <end position="112"/>
    </location>
</feature>
<feature type="transmembrane region" description="Helical" evidence="1">
    <location>
        <begin position="184"/>
        <end position="202"/>
    </location>
</feature>
<gene>
    <name evidence="2" type="ORF">HKW67_21940</name>
</gene>
<dbReference type="KEGG" id="ggr:HKW67_21940"/>
<evidence type="ECO:0000313" key="2">
    <source>
        <dbReference type="EMBL" id="QJR37998.1"/>
    </source>
</evidence>
<keyword evidence="1" id="KW-0812">Transmembrane</keyword>
<feature type="transmembrane region" description="Helical" evidence="1">
    <location>
        <begin position="45"/>
        <end position="67"/>
    </location>
</feature>
<protein>
    <submittedName>
        <fullName evidence="2">Uncharacterized protein</fullName>
    </submittedName>
</protein>
<feature type="transmembrane region" description="Helical" evidence="1">
    <location>
        <begin position="124"/>
        <end position="145"/>
    </location>
</feature>
<keyword evidence="1" id="KW-1133">Transmembrane helix</keyword>
<dbReference type="Proteomes" id="UP000500938">
    <property type="component" value="Chromosome"/>
</dbReference>
<evidence type="ECO:0000313" key="3">
    <source>
        <dbReference type="Proteomes" id="UP000500938"/>
    </source>
</evidence>